<keyword evidence="2" id="KW-1185">Reference proteome</keyword>
<dbReference type="AlphaFoldDB" id="V6IUP8"/>
<comment type="caution">
    <text evidence="1">The sequence shown here is derived from an EMBL/GenBank/DDBJ whole genome shotgun (WGS) entry which is preliminary data.</text>
</comment>
<dbReference type="EMBL" id="AWTC01000018">
    <property type="protein sequence ID" value="EST10772.1"/>
    <property type="molecule type" value="Genomic_DNA"/>
</dbReference>
<organism evidence="1 2">
    <name type="scientific">Sporolactobacillus laevolacticus DSM 442</name>
    <dbReference type="NCBI Taxonomy" id="1395513"/>
    <lineage>
        <taxon>Bacteria</taxon>
        <taxon>Bacillati</taxon>
        <taxon>Bacillota</taxon>
        <taxon>Bacilli</taxon>
        <taxon>Bacillales</taxon>
        <taxon>Sporolactobacillaceae</taxon>
        <taxon>Sporolactobacillus</taxon>
    </lineage>
</organism>
<reference evidence="1 2" key="1">
    <citation type="journal article" date="2013" name="Genome Announc.">
        <title>Genome Sequence of Sporolactobacillus laevolacticus DSM442, an Efficient Polymer-Grade D-Lactate Producer from Agricultural Waste Cottonseed as a Nitrogen Source.</title>
        <authorList>
            <person name="Wang H."/>
            <person name="Wang L."/>
            <person name="Ju J."/>
            <person name="Yu B."/>
            <person name="Ma Y."/>
        </authorList>
    </citation>
    <scope>NUCLEOTIDE SEQUENCE [LARGE SCALE GENOMIC DNA]</scope>
    <source>
        <strain evidence="1 2">DSM 442</strain>
    </source>
</reference>
<proteinExistence type="predicted"/>
<evidence type="ECO:0000313" key="1">
    <source>
        <dbReference type="EMBL" id="EST10772.1"/>
    </source>
</evidence>
<evidence type="ECO:0000313" key="2">
    <source>
        <dbReference type="Proteomes" id="UP000018296"/>
    </source>
</evidence>
<name>V6IUP8_9BACL</name>
<dbReference type="PATRIC" id="fig|1395513.3.peg.3100"/>
<protein>
    <submittedName>
        <fullName evidence="1">Uncharacterized protein</fullName>
    </submittedName>
</protein>
<dbReference type="Proteomes" id="UP000018296">
    <property type="component" value="Unassembled WGS sequence"/>
</dbReference>
<sequence length="65" mass="7706">MLIKGLRTSPPYIKELNNSLHDSLTKAAFTYIDYLMQHKSQLKVVHPWLSESYIDLEERLNQQKM</sequence>
<gene>
    <name evidence="1" type="ORF">P343_15240</name>
</gene>
<accession>V6IUP8</accession>